<evidence type="ECO:0008006" key="3">
    <source>
        <dbReference type="Google" id="ProtNLM"/>
    </source>
</evidence>
<dbReference type="InterPro" id="IPR014054">
    <property type="entry name" value="Phage_regulatory_Rha"/>
</dbReference>
<proteinExistence type="predicted"/>
<dbReference type="Proteomes" id="UP000196342">
    <property type="component" value="Unassembled WGS sequence"/>
</dbReference>
<keyword evidence="2" id="KW-1185">Reference proteome</keyword>
<evidence type="ECO:0000313" key="1">
    <source>
        <dbReference type="EMBL" id="OVE45660.1"/>
    </source>
</evidence>
<accession>A0A202B2V1</accession>
<dbReference type="AlphaFoldDB" id="A0A202B2V1"/>
<dbReference type="RefSeq" id="WP_087698837.1">
    <property type="nucleotide sequence ID" value="NZ_NHOO01000030.1"/>
</dbReference>
<protein>
    <recommendedName>
        <fullName evidence="3">Rha family transcriptional regulator</fullName>
    </recommendedName>
</protein>
<reference evidence="1 2" key="1">
    <citation type="submission" date="2017-05" db="EMBL/GenBank/DDBJ databases">
        <title>Chromobacterium violaceum GHPS1 isolated from Hydrocarbon polluted soil in French Guiana display an awesome secondary metabolite arsenal and a battery of drug and heavy-metal-resistance and detoxification of xenobiotics proteins.</title>
        <authorList>
            <person name="Belbahri L."/>
        </authorList>
    </citation>
    <scope>NUCLEOTIDE SEQUENCE [LARGE SCALE GENOMIC DNA]</scope>
    <source>
        <strain evidence="1 2">GHPS1</strain>
    </source>
</reference>
<gene>
    <name evidence="1" type="ORF">CBW21_21955</name>
</gene>
<dbReference type="NCBIfam" id="TIGR02681">
    <property type="entry name" value="phage_pRha"/>
    <property type="match status" value="1"/>
</dbReference>
<comment type="caution">
    <text evidence="1">The sequence shown here is derived from an EMBL/GenBank/DDBJ whole genome shotgun (WGS) entry which is preliminary data.</text>
</comment>
<name>A0A202B2V1_CHRVL</name>
<organism evidence="1 2">
    <name type="scientific">Chromobacterium violaceum</name>
    <dbReference type="NCBI Taxonomy" id="536"/>
    <lineage>
        <taxon>Bacteria</taxon>
        <taxon>Pseudomonadati</taxon>
        <taxon>Pseudomonadota</taxon>
        <taxon>Betaproteobacteria</taxon>
        <taxon>Neisseriales</taxon>
        <taxon>Chromobacteriaceae</taxon>
        <taxon>Chromobacterium</taxon>
    </lineage>
</organism>
<dbReference type="Pfam" id="PF09669">
    <property type="entry name" value="Phage_pRha"/>
    <property type="match status" value="1"/>
</dbReference>
<sequence length="169" mass="19919">MQDLTVSSLNDFVMQAGDKIVTDSRRVSKAFKKQHKNVLRAYDAMECSEEFRRLNFEPRDYYDERGKKWRLIEMTKDGFMFLAMGFTGKEAATLKEAFIGAFNAMAEQLKRRDMGLWQQMQELITREVESKLRASFGSRLMLERKREKPRLETERHRLEGELQPGLLLN</sequence>
<evidence type="ECO:0000313" key="2">
    <source>
        <dbReference type="Proteomes" id="UP000196342"/>
    </source>
</evidence>
<dbReference type="EMBL" id="NHOO01000030">
    <property type="protein sequence ID" value="OVE45660.1"/>
    <property type="molecule type" value="Genomic_DNA"/>
</dbReference>